<dbReference type="PROSITE" id="PS50893">
    <property type="entry name" value="ABC_TRANSPORTER_2"/>
    <property type="match status" value="1"/>
</dbReference>
<gene>
    <name evidence="6" type="ORF">MSBR3_2748</name>
</gene>
<keyword evidence="6" id="KW-0378">Hydrolase</keyword>
<dbReference type="Gene3D" id="3.40.50.300">
    <property type="entry name" value="P-loop containing nucleotide triphosphate hydrolases"/>
    <property type="match status" value="1"/>
</dbReference>
<dbReference type="GO" id="GO:0016020">
    <property type="term" value="C:membrane"/>
    <property type="evidence" value="ECO:0007669"/>
    <property type="project" value="InterPro"/>
</dbReference>
<feature type="domain" description="ABC transporter" evidence="5">
    <location>
        <begin position="43"/>
        <end position="263"/>
    </location>
</feature>
<evidence type="ECO:0000313" key="6">
    <source>
        <dbReference type="EMBL" id="AKB83326.1"/>
    </source>
</evidence>
<dbReference type="EMBL" id="CP009517">
    <property type="protein sequence ID" value="AKB83326.1"/>
    <property type="molecule type" value="Genomic_DNA"/>
</dbReference>
<dbReference type="GO" id="GO:0140359">
    <property type="term" value="F:ABC-type transporter activity"/>
    <property type="evidence" value="ECO:0007669"/>
    <property type="project" value="InterPro"/>
</dbReference>
<protein>
    <submittedName>
        <fullName evidence="6">Teichoic acid export ATP-binding protein TagH</fullName>
        <ecNumber evidence="6">3.6.3.40</ecNumber>
    </submittedName>
</protein>
<evidence type="ECO:0000313" key="7">
    <source>
        <dbReference type="Proteomes" id="UP000033066"/>
    </source>
</evidence>
<dbReference type="GO" id="GO:0005524">
    <property type="term" value="F:ATP binding"/>
    <property type="evidence" value="ECO:0007669"/>
    <property type="project" value="UniProtKB-KW"/>
</dbReference>
<dbReference type="CDD" id="cd03220">
    <property type="entry name" value="ABC_KpsT_Wzt"/>
    <property type="match status" value="1"/>
</dbReference>
<dbReference type="SMART" id="SM00382">
    <property type="entry name" value="AAA"/>
    <property type="match status" value="1"/>
</dbReference>
<dbReference type="EC" id="3.6.3.40" evidence="6"/>
<accession>A0A0E3SM99</accession>
<keyword evidence="4 6" id="KW-0067">ATP-binding</keyword>
<dbReference type="InterPro" id="IPR003439">
    <property type="entry name" value="ABC_transporter-like_ATP-bd"/>
</dbReference>
<name>A0A0E3SM99_METBA</name>
<evidence type="ECO:0000256" key="3">
    <source>
        <dbReference type="ARBA" id="ARBA00022741"/>
    </source>
</evidence>
<dbReference type="InterPro" id="IPR050683">
    <property type="entry name" value="Bact_Polysacc_Export_ATP-bd"/>
</dbReference>
<dbReference type="InterPro" id="IPR003593">
    <property type="entry name" value="AAA+_ATPase"/>
</dbReference>
<dbReference type="STRING" id="1434107.MSBR3_2748"/>
<evidence type="ECO:0000256" key="2">
    <source>
        <dbReference type="ARBA" id="ARBA00022448"/>
    </source>
</evidence>
<dbReference type="InterPro" id="IPR027417">
    <property type="entry name" value="P-loop_NTPase"/>
</dbReference>
<dbReference type="PROSITE" id="PS00211">
    <property type="entry name" value="ABC_TRANSPORTER_1"/>
    <property type="match status" value="1"/>
</dbReference>
<keyword evidence="7" id="KW-1185">Reference proteome</keyword>
<dbReference type="KEGG" id="mbak:MSBR3_2748"/>
<keyword evidence="2" id="KW-0813">Transport</keyword>
<comment type="similarity">
    <text evidence="1">Belongs to the ABC transporter superfamily.</text>
</comment>
<evidence type="ECO:0000259" key="5">
    <source>
        <dbReference type="PROSITE" id="PS50893"/>
    </source>
</evidence>
<dbReference type="PATRIC" id="fig|1434107.4.peg.3486"/>
<dbReference type="RefSeq" id="WP_048108976.1">
    <property type="nucleotide sequence ID" value="NZ_CP009517.1"/>
</dbReference>
<organism evidence="6 7">
    <name type="scientific">Methanosarcina barkeri 3</name>
    <dbReference type="NCBI Taxonomy" id="1434107"/>
    <lineage>
        <taxon>Archaea</taxon>
        <taxon>Methanobacteriati</taxon>
        <taxon>Methanobacteriota</taxon>
        <taxon>Stenosarchaea group</taxon>
        <taxon>Methanomicrobia</taxon>
        <taxon>Methanosarcinales</taxon>
        <taxon>Methanosarcinaceae</taxon>
        <taxon>Methanosarcina</taxon>
    </lineage>
</organism>
<dbReference type="GeneID" id="24790374"/>
<dbReference type="OrthoDB" id="40048at2157"/>
<dbReference type="SUPFAM" id="SSF52540">
    <property type="entry name" value="P-loop containing nucleoside triphosphate hydrolases"/>
    <property type="match status" value="1"/>
</dbReference>
<dbReference type="AlphaFoldDB" id="A0A0E3SM99"/>
<dbReference type="GO" id="GO:0016887">
    <property type="term" value="F:ATP hydrolysis activity"/>
    <property type="evidence" value="ECO:0007669"/>
    <property type="project" value="InterPro"/>
</dbReference>
<dbReference type="Proteomes" id="UP000033066">
    <property type="component" value="Chromosome"/>
</dbReference>
<reference evidence="6" key="1">
    <citation type="submission" date="2014-07" db="EMBL/GenBank/DDBJ databases">
        <title>Methanogenic archaea and the global carbon cycle.</title>
        <authorList>
            <person name="Henriksen J.R."/>
            <person name="Luke J."/>
            <person name="Reinhart S."/>
            <person name="Benedict M.N."/>
            <person name="Youngblut N.D."/>
            <person name="Metcalf M.E."/>
            <person name="Whitaker R.J."/>
            <person name="Metcalf W.W."/>
        </authorList>
    </citation>
    <scope>NUCLEOTIDE SEQUENCE [LARGE SCALE GENOMIC DNA]</scope>
    <source>
        <strain evidence="6">3</strain>
    </source>
</reference>
<dbReference type="InterPro" id="IPR015860">
    <property type="entry name" value="ABC_transpr_TagH-like"/>
</dbReference>
<sequence length="430" mass="48651">MSSLKREEPIISVKHLSKEYNIGIDKTYKTLSGTFTSAIKHPLKTLKDSRKPCSTFWALKDVNFDVKSGEVVGIIGRNGAGKSTLLKVLSRITFPTEGEIKMFGRVGSLLEVGTGFHPELSGRENIYFNGAILGMKKREIDDKFDEIVKFSGVEKFLDTPVKRYSSGMQVRLAFSVAANLDPEILVIDEVLAVGDAAFQKKCLGKMKAVSEDGRTVLFVSHNMNAVENLCTRAIMLNSGKLTLDGYDTREIINKYLTSNDQENKNCTWTNKGNEYLNAWFAPEKAYLTDELGNTIDNGQFHNKVNHYFNLHGTIKEIDPALQVGYALYDENNNLLYWTNFNDTTEEEWPQLSKGKFCFTGLIPKRFLNEGLYRIEPMVSMYFREWIIQPGVNAPILYFEVKGGLSDSPYWLARRPGILAPLLKWNVEKVD</sequence>
<evidence type="ECO:0000256" key="4">
    <source>
        <dbReference type="ARBA" id="ARBA00022840"/>
    </source>
</evidence>
<dbReference type="PANTHER" id="PTHR46743">
    <property type="entry name" value="TEICHOIC ACIDS EXPORT ATP-BINDING PROTEIN TAGH"/>
    <property type="match status" value="1"/>
</dbReference>
<evidence type="ECO:0000256" key="1">
    <source>
        <dbReference type="ARBA" id="ARBA00005417"/>
    </source>
</evidence>
<proteinExistence type="inferred from homology"/>
<keyword evidence="3" id="KW-0547">Nucleotide-binding</keyword>
<dbReference type="Pfam" id="PF00005">
    <property type="entry name" value="ABC_tran"/>
    <property type="match status" value="1"/>
</dbReference>
<dbReference type="InterPro" id="IPR017871">
    <property type="entry name" value="ABC_transporter-like_CS"/>
</dbReference>
<dbReference type="PANTHER" id="PTHR46743:SF2">
    <property type="entry name" value="TEICHOIC ACIDS EXPORT ATP-BINDING PROTEIN TAGH"/>
    <property type="match status" value="1"/>
</dbReference>
<dbReference type="HOGENOM" id="CLU_000604_101_4_2"/>